<evidence type="ECO:0000256" key="4">
    <source>
        <dbReference type="ARBA" id="ARBA00022598"/>
    </source>
</evidence>
<evidence type="ECO:0000256" key="5">
    <source>
        <dbReference type="ARBA" id="ARBA00022741"/>
    </source>
</evidence>
<dbReference type="InterPro" id="IPR017926">
    <property type="entry name" value="GATASE"/>
</dbReference>
<dbReference type="NCBIfam" id="NF009475">
    <property type="entry name" value="PRK12838.1"/>
    <property type="match status" value="1"/>
</dbReference>
<comment type="function">
    <text evidence="11">Small subunit of the glutamine-dependent carbamoyl phosphate synthetase (CPSase). CPSase catalyzes the formation of carbamoyl phosphate from the ammonia moiety of glutamine, carbonate, and phosphate donated by ATP, constituting the first step of 2 biosynthetic pathways, one leading to arginine and/or urea and the other to pyrimidine nucleotides. The small subunit (glutamine amidotransferase) binds and cleaves glutamine to supply the large subunit with the substrate ammonia.</text>
</comment>
<feature type="binding site" evidence="11">
    <location>
        <position position="46"/>
    </location>
    <ligand>
        <name>L-glutamine</name>
        <dbReference type="ChEBI" id="CHEBI:58359"/>
    </ligand>
</feature>
<protein>
    <recommendedName>
        <fullName evidence="11">Carbamoyl phosphate synthase small chain</fullName>
        <ecNumber evidence="11">6.3.5.5</ecNumber>
    </recommendedName>
    <alternativeName>
        <fullName evidence="11">Carbamoyl phosphate synthetase glutamine chain</fullName>
    </alternativeName>
</protein>
<dbReference type="EC" id="6.3.5.5" evidence="11"/>
<gene>
    <name evidence="11" type="primary">carA</name>
    <name evidence="13" type="ORF">SAMN05444126_10262</name>
</gene>
<dbReference type="GO" id="GO:0006207">
    <property type="term" value="P:'de novo' pyrimidine nucleobase biosynthetic process"/>
    <property type="evidence" value="ECO:0007669"/>
    <property type="project" value="InterPro"/>
</dbReference>
<feature type="binding site" evidence="11">
    <location>
        <position position="248"/>
    </location>
    <ligand>
        <name>L-glutamine</name>
        <dbReference type="ChEBI" id="CHEBI:58359"/>
    </ligand>
</feature>
<dbReference type="FunFam" id="3.50.30.20:FF:000001">
    <property type="entry name" value="Carbamoyl-phosphate synthase small chain"/>
    <property type="match status" value="1"/>
</dbReference>
<dbReference type="GO" id="GO:0005524">
    <property type="term" value="F:ATP binding"/>
    <property type="evidence" value="ECO:0007669"/>
    <property type="project" value="UniProtKB-UniRule"/>
</dbReference>
<comment type="pathway">
    <text evidence="2 11">Amino-acid biosynthesis; L-arginine biosynthesis; carbamoyl phosphate from bicarbonate: step 1/1.</text>
</comment>
<dbReference type="SUPFAM" id="SSF52317">
    <property type="entry name" value="Class I glutamine amidotransferase-like"/>
    <property type="match status" value="1"/>
</dbReference>
<dbReference type="GO" id="GO:0004088">
    <property type="term" value="F:carbamoyl-phosphate synthase (glutamine-hydrolyzing) activity"/>
    <property type="evidence" value="ECO:0007669"/>
    <property type="project" value="UniProtKB-UniRule"/>
</dbReference>
<comment type="pathway">
    <text evidence="1 11">Pyrimidine metabolism; UMP biosynthesis via de novo pathway; (S)-dihydroorotate from bicarbonate: step 1/3.</text>
</comment>
<evidence type="ECO:0000256" key="11">
    <source>
        <dbReference type="HAMAP-Rule" id="MF_01209"/>
    </source>
</evidence>
<feature type="domain" description="Carbamoyl-phosphate synthase small subunit N-terminal" evidence="12">
    <location>
        <begin position="2"/>
        <end position="132"/>
    </location>
</feature>
<evidence type="ECO:0000256" key="6">
    <source>
        <dbReference type="ARBA" id="ARBA00022840"/>
    </source>
</evidence>
<feature type="binding site" evidence="11">
    <location>
        <position position="292"/>
    </location>
    <ligand>
        <name>L-glutamine</name>
        <dbReference type="ChEBI" id="CHEBI:58359"/>
    </ligand>
</feature>
<dbReference type="OrthoDB" id="9804328at2"/>
<dbReference type="Gene3D" id="3.40.50.880">
    <property type="match status" value="1"/>
</dbReference>
<comment type="catalytic activity">
    <reaction evidence="10 11">
        <text>L-glutamine + H2O = L-glutamate + NH4(+)</text>
        <dbReference type="Rhea" id="RHEA:15889"/>
        <dbReference type="ChEBI" id="CHEBI:15377"/>
        <dbReference type="ChEBI" id="CHEBI:28938"/>
        <dbReference type="ChEBI" id="CHEBI:29985"/>
        <dbReference type="ChEBI" id="CHEBI:58359"/>
    </reaction>
</comment>
<feature type="active site" description="Nucleophile" evidence="11">
    <location>
        <position position="247"/>
    </location>
</feature>
<dbReference type="SMART" id="SM01097">
    <property type="entry name" value="CPSase_sm_chain"/>
    <property type="match status" value="1"/>
</dbReference>
<keyword evidence="6 11" id="KW-0067">ATP-binding</keyword>
<comment type="caution">
    <text evidence="13">The sequence shown here is derived from an EMBL/GenBank/DDBJ whole genome shotgun (WGS) entry which is preliminary data.</text>
</comment>
<evidence type="ECO:0000256" key="8">
    <source>
        <dbReference type="ARBA" id="ARBA00022975"/>
    </source>
</evidence>
<dbReference type="Proteomes" id="UP000199318">
    <property type="component" value="Unassembled WGS sequence"/>
</dbReference>
<keyword evidence="14" id="KW-1185">Reference proteome</keyword>
<evidence type="ECO:0000256" key="2">
    <source>
        <dbReference type="ARBA" id="ARBA00005077"/>
    </source>
</evidence>
<evidence type="ECO:0000256" key="1">
    <source>
        <dbReference type="ARBA" id="ARBA00004812"/>
    </source>
</evidence>
<comment type="catalytic activity">
    <reaction evidence="9 11">
        <text>hydrogencarbonate + L-glutamine + 2 ATP + H2O = carbamoyl phosphate + L-glutamate + 2 ADP + phosphate + 2 H(+)</text>
        <dbReference type="Rhea" id="RHEA:18633"/>
        <dbReference type="ChEBI" id="CHEBI:15377"/>
        <dbReference type="ChEBI" id="CHEBI:15378"/>
        <dbReference type="ChEBI" id="CHEBI:17544"/>
        <dbReference type="ChEBI" id="CHEBI:29985"/>
        <dbReference type="ChEBI" id="CHEBI:30616"/>
        <dbReference type="ChEBI" id="CHEBI:43474"/>
        <dbReference type="ChEBI" id="CHEBI:58228"/>
        <dbReference type="ChEBI" id="CHEBI:58359"/>
        <dbReference type="ChEBI" id="CHEBI:456216"/>
        <dbReference type="EC" id="6.3.5.5"/>
    </reaction>
</comment>
<dbReference type="InterPro" id="IPR006274">
    <property type="entry name" value="CarbamoylP_synth_ssu"/>
</dbReference>
<dbReference type="Gene3D" id="3.50.30.20">
    <property type="entry name" value="Carbamoyl-phosphate synthase small subunit, N-terminal domain"/>
    <property type="match status" value="1"/>
</dbReference>
<evidence type="ECO:0000259" key="12">
    <source>
        <dbReference type="SMART" id="SM01097"/>
    </source>
</evidence>
<feature type="active site" evidence="11">
    <location>
        <position position="332"/>
    </location>
</feature>
<keyword evidence="7 11" id="KW-0315">Glutamine amidotransferase</keyword>
<dbReference type="InterPro" id="IPR050472">
    <property type="entry name" value="Anth_synth/Amidotransfase"/>
</dbReference>
<dbReference type="GO" id="GO:0006541">
    <property type="term" value="P:glutamine metabolic process"/>
    <property type="evidence" value="ECO:0007669"/>
    <property type="project" value="InterPro"/>
</dbReference>
<evidence type="ECO:0000313" key="13">
    <source>
        <dbReference type="EMBL" id="SER52595.1"/>
    </source>
</evidence>
<dbReference type="AlphaFoldDB" id="A0A1H9PXM9"/>
<feature type="binding site" evidence="11">
    <location>
        <position position="220"/>
    </location>
    <ligand>
        <name>L-glutamine</name>
        <dbReference type="ChEBI" id="CHEBI:58359"/>
    </ligand>
</feature>
<dbReference type="RefSeq" id="WP_093071738.1">
    <property type="nucleotide sequence ID" value="NZ_FOGV01000002.1"/>
</dbReference>
<keyword evidence="8 11" id="KW-0665">Pyrimidine biosynthesis</keyword>
<comment type="subunit">
    <text evidence="11">Composed of two chains; the small (or glutamine) chain promotes the hydrolysis of glutamine to ammonia, which is used by the large (or ammonia) chain to synthesize carbamoyl phosphate. Tetramer of heterodimers (alpha,beta)4.</text>
</comment>
<dbReference type="UniPathway" id="UPA00068">
    <property type="reaction ID" value="UER00171"/>
</dbReference>
<keyword evidence="11" id="KW-0055">Arginine biosynthesis</keyword>
<evidence type="ECO:0000256" key="9">
    <source>
        <dbReference type="ARBA" id="ARBA00048816"/>
    </source>
</evidence>
<dbReference type="EMBL" id="FOGV01000002">
    <property type="protein sequence ID" value="SER52595.1"/>
    <property type="molecule type" value="Genomic_DNA"/>
</dbReference>
<dbReference type="Pfam" id="PF00988">
    <property type="entry name" value="CPSase_sm_chain"/>
    <property type="match status" value="1"/>
</dbReference>
<keyword evidence="11" id="KW-0028">Amino-acid biosynthesis</keyword>
<dbReference type="PRINTS" id="PR00099">
    <property type="entry name" value="CPSGATASE"/>
</dbReference>
<dbReference type="NCBIfam" id="TIGR01368">
    <property type="entry name" value="CPSaseIIsmall"/>
    <property type="match status" value="1"/>
</dbReference>
<feature type="active site" evidence="11">
    <location>
        <position position="334"/>
    </location>
</feature>
<evidence type="ECO:0000256" key="10">
    <source>
        <dbReference type="ARBA" id="ARBA00049285"/>
    </source>
</evidence>
<dbReference type="InterPro" id="IPR029062">
    <property type="entry name" value="Class_I_gatase-like"/>
</dbReference>
<dbReference type="HAMAP" id="MF_01209">
    <property type="entry name" value="CPSase_S_chain"/>
    <property type="match status" value="1"/>
</dbReference>
<organism evidence="13 14">
    <name type="scientific">Salisediminibacterium halotolerans</name>
    <dbReference type="NCBI Taxonomy" id="517425"/>
    <lineage>
        <taxon>Bacteria</taxon>
        <taxon>Bacillati</taxon>
        <taxon>Bacillota</taxon>
        <taxon>Bacilli</taxon>
        <taxon>Bacillales</taxon>
        <taxon>Bacillaceae</taxon>
        <taxon>Salisediminibacterium</taxon>
    </lineage>
</organism>
<dbReference type="InterPro" id="IPR036480">
    <property type="entry name" value="CarbP_synth_ssu_N_sf"/>
</dbReference>
<reference evidence="14" key="1">
    <citation type="submission" date="2016-10" db="EMBL/GenBank/DDBJ databases">
        <authorList>
            <person name="de Groot N.N."/>
        </authorList>
    </citation>
    <scope>NUCLEOTIDE SEQUENCE [LARGE SCALE GENOMIC DNA]</scope>
    <source>
        <strain evidence="14">10nlg</strain>
    </source>
</reference>
<feature type="region of interest" description="CPSase" evidence="11">
    <location>
        <begin position="1"/>
        <end position="172"/>
    </location>
</feature>
<dbReference type="PANTHER" id="PTHR43418">
    <property type="entry name" value="MULTIFUNCTIONAL TRYPTOPHAN BIOSYNTHESIS PROTEIN-RELATED"/>
    <property type="match status" value="1"/>
</dbReference>
<dbReference type="SUPFAM" id="SSF52021">
    <property type="entry name" value="Carbamoyl phosphate synthetase, small subunit N-terminal domain"/>
    <property type="match status" value="1"/>
</dbReference>
<dbReference type="PANTHER" id="PTHR43418:SF7">
    <property type="entry name" value="CARBAMOYL-PHOSPHATE SYNTHASE SMALL CHAIN"/>
    <property type="match status" value="1"/>
</dbReference>
<dbReference type="UniPathway" id="UPA00070">
    <property type="reaction ID" value="UER00115"/>
</dbReference>
<evidence type="ECO:0000256" key="7">
    <source>
        <dbReference type="ARBA" id="ARBA00022962"/>
    </source>
</evidence>
<dbReference type="PRINTS" id="PR00097">
    <property type="entry name" value="ANTSNTHASEII"/>
</dbReference>
<keyword evidence="4 11" id="KW-0436">Ligase</keyword>
<comment type="similarity">
    <text evidence="3 11">Belongs to the CarA family.</text>
</comment>
<proteinExistence type="inferred from homology"/>
<dbReference type="InterPro" id="IPR035686">
    <property type="entry name" value="CPSase_GATase1"/>
</dbReference>
<keyword evidence="5 11" id="KW-0547">Nucleotide-binding</keyword>
<feature type="binding site" evidence="11">
    <location>
        <position position="222"/>
    </location>
    <ligand>
        <name>L-glutamine</name>
        <dbReference type="ChEBI" id="CHEBI:58359"/>
    </ligand>
</feature>
<dbReference type="STRING" id="1464123.SAMN05444126_10262"/>
<dbReference type="GO" id="GO:0006526">
    <property type="term" value="P:L-arginine biosynthetic process"/>
    <property type="evidence" value="ECO:0007669"/>
    <property type="project" value="UniProtKB-UniRule"/>
</dbReference>
<dbReference type="InterPro" id="IPR002474">
    <property type="entry name" value="CarbamoylP_synth_ssu_N"/>
</dbReference>
<evidence type="ECO:0000313" key="14">
    <source>
        <dbReference type="Proteomes" id="UP000199318"/>
    </source>
</evidence>
<evidence type="ECO:0000256" key="3">
    <source>
        <dbReference type="ARBA" id="ARBA00007800"/>
    </source>
</evidence>
<feature type="binding site" evidence="11">
    <location>
        <position position="251"/>
    </location>
    <ligand>
        <name>L-glutamine</name>
        <dbReference type="ChEBI" id="CHEBI:58359"/>
    </ligand>
</feature>
<dbReference type="PROSITE" id="PS51273">
    <property type="entry name" value="GATASE_TYPE_1"/>
    <property type="match status" value="1"/>
</dbReference>
<sequence length="372" mass="40664">MKTRQLIMENGAVFTGEAFGSDRLTAGEVVFNTGMTGYQEILSDPSYAGQIVTLTYPSIGNCGINRDDFESMTPFLHGVIVRESAETPSHFRSERTLDEWLSENNIPGLKGIDTRRLTRMIRSSGAMKGRLCSVDDDREEVVKMLKSTDHAGQFIERTSTKKMYVSPGKNGRIVLIDYGAKKSLLKELSVFETEVVIVPHTMSARDILDLRPDGVALSNGPGDPKAASHAVKIIRELLGSVPIFGICLGHQLLAMAAGGDTEKMPFGHRGGNHPVKDLRTSQVTITAQNHGYTVRKDSLAGRNVEITHENVNDNTVEGISLTDAAAFSVQFHPESSAGPEDDKALFQAFYDEVCKHRNTKRGGAVYAETNGY</sequence>
<name>A0A1H9PXM9_9BACI</name>
<dbReference type="GO" id="GO:0044205">
    <property type="term" value="P:'de novo' UMP biosynthetic process"/>
    <property type="evidence" value="ECO:0007669"/>
    <property type="project" value="UniProtKB-UniRule"/>
</dbReference>
<feature type="binding site" evidence="11">
    <location>
        <position position="289"/>
    </location>
    <ligand>
        <name>L-glutamine</name>
        <dbReference type="ChEBI" id="CHEBI:58359"/>
    </ligand>
</feature>
<dbReference type="GO" id="GO:0004359">
    <property type="term" value="F:glutaminase activity"/>
    <property type="evidence" value="ECO:0007669"/>
    <property type="project" value="RHEA"/>
</dbReference>
<dbReference type="CDD" id="cd01744">
    <property type="entry name" value="GATase1_CPSase"/>
    <property type="match status" value="1"/>
</dbReference>
<dbReference type="PRINTS" id="PR00096">
    <property type="entry name" value="GATASE"/>
</dbReference>
<accession>A0A1H9PXM9</accession>
<dbReference type="Pfam" id="PF00117">
    <property type="entry name" value="GATase"/>
    <property type="match status" value="1"/>
</dbReference>
<feature type="binding site" evidence="11">
    <location>
        <position position="291"/>
    </location>
    <ligand>
        <name>L-glutamine</name>
        <dbReference type="ChEBI" id="CHEBI:58359"/>
    </ligand>
</feature>